<name>A0A380G563_STAIN</name>
<keyword evidence="1" id="KW-0472">Membrane</keyword>
<gene>
    <name evidence="2" type="ORF">NCTC11048_00624</name>
</gene>
<dbReference type="Proteomes" id="UP000255549">
    <property type="component" value="Unassembled WGS sequence"/>
</dbReference>
<reference evidence="2 3" key="1">
    <citation type="submission" date="2018-06" db="EMBL/GenBank/DDBJ databases">
        <authorList>
            <consortium name="Pathogen Informatics"/>
            <person name="Doyle S."/>
        </authorList>
    </citation>
    <scope>NUCLEOTIDE SEQUENCE [LARGE SCALE GENOMIC DNA]</scope>
    <source>
        <strain evidence="3">NCTC 11048</strain>
    </source>
</reference>
<dbReference type="STRING" id="1141106.GCA_000308095_02487"/>
<evidence type="ECO:0000313" key="3">
    <source>
        <dbReference type="Proteomes" id="UP000255549"/>
    </source>
</evidence>
<keyword evidence="1" id="KW-0812">Transmembrane</keyword>
<organism evidence="2 3">
    <name type="scientific">Staphylococcus intermedius NCTC 11048</name>
    <dbReference type="NCBI Taxonomy" id="1141106"/>
    <lineage>
        <taxon>Bacteria</taxon>
        <taxon>Bacillati</taxon>
        <taxon>Bacillota</taxon>
        <taxon>Bacilli</taxon>
        <taxon>Bacillales</taxon>
        <taxon>Staphylococcaceae</taxon>
        <taxon>Staphylococcus</taxon>
        <taxon>Staphylococcus intermedius group</taxon>
    </lineage>
</organism>
<keyword evidence="3" id="KW-1185">Reference proteome</keyword>
<evidence type="ECO:0000256" key="1">
    <source>
        <dbReference type="SAM" id="Phobius"/>
    </source>
</evidence>
<dbReference type="EMBL" id="UHDP01000003">
    <property type="protein sequence ID" value="SUM45637.1"/>
    <property type="molecule type" value="Genomic_DNA"/>
</dbReference>
<dbReference type="OrthoDB" id="2413078at2"/>
<protein>
    <submittedName>
        <fullName evidence="2">Uncharacterized protein</fullName>
    </submittedName>
</protein>
<proteinExistence type="predicted"/>
<dbReference type="RefSeq" id="WP_019167359.1">
    <property type="nucleotide sequence ID" value="NZ_PPQH01000012.1"/>
</dbReference>
<keyword evidence="1" id="KW-1133">Transmembrane helix</keyword>
<feature type="transmembrane region" description="Helical" evidence="1">
    <location>
        <begin position="6"/>
        <end position="21"/>
    </location>
</feature>
<feature type="transmembrane region" description="Helical" evidence="1">
    <location>
        <begin position="50"/>
        <end position="69"/>
    </location>
</feature>
<sequence>MSEFITIMTFIILLAIQYFLSSKNKYFGFIIPIVFSGFVLFLLITDRLGFISSLAFLVLGLILLIEQWYKGKKKLDK</sequence>
<accession>A0A380G563</accession>
<dbReference type="AlphaFoldDB" id="A0A380G563"/>
<evidence type="ECO:0000313" key="2">
    <source>
        <dbReference type="EMBL" id="SUM45637.1"/>
    </source>
</evidence>
<feature type="transmembrane region" description="Helical" evidence="1">
    <location>
        <begin position="26"/>
        <end position="44"/>
    </location>
</feature>